<name>A0A495V4W6_9GAMM</name>
<dbReference type="SUPFAM" id="SSF50494">
    <property type="entry name" value="Trypsin-like serine proteases"/>
    <property type="match status" value="1"/>
</dbReference>
<proteinExistence type="inferred from homology"/>
<dbReference type="GO" id="GO:0008236">
    <property type="term" value="F:serine-type peptidase activity"/>
    <property type="evidence" value="ECO:0007669"/>
    <property type="project" value="UniProtKB-KW"/>
</dbReference>
<feature type="region of interest" description="Disordered" evidence="7">
    <location>
        <begin position="135"/>
        <end position="187"/>
    </location>
</feature>
<keyword evidence="9" id="KW-1185">Reference proteome</keyword>
<evidence type="ECO:0000256" key="1">
    <source>
        <dbReference type="ARBA" id="ARBA00008764"/>
    </source>
</evidence>
<dbReference type="EMBL" id="RBXL01000001">
    <property type="protein sequence ID" value="RKT44451.1"/>
    <property type="molecule type" value="Genomic_DNA"/>
</dbReference>
<evidence type="ECO:0000256" key="7">
    <source>
        <dbReference type="SAM" id="MobiDB-lite"/>
    </source>
</evidence>
<accession>A0A495V4W6</accession>
<dbReference type="PRINTS" id="PR00839">
    <property type="entry name" value="V8PROTEASE"/>
</dbReference>
<dbReference type="OrthoDB" id="9815414at2"/>
<dbReference type="InterPro" id="IPR043504">
    <property type="entry name" value="Peptidase_S1_PA_chymotrypsin"/>
</dbReference>
<dbReference type="PANTHER" id="PTHR15462:SF8">
    <property type="entry name" value="SERINE PROTEASE"/>
    <property type="match status" value="1"/>
</dbReference>
<dbReference type="SUPFAM" id="SSF69318">
    <property type="entry name" value="Integrin alpha N-terminal domain"/>
    <property type="match status" value="1"/>
</dbReference>
<evidence type="ECO:0000313" key="8">
    <source>
        <dbReference type="EMBL" id="RKT44451.1"/>
    </source>
</evidence>
<evidence type="ECO:0000256" key="6">
    <source>
        <dbReference type="RuleBase" id="RU004296"/>
    </source>
</evidence>
<dbReference type="InterPro" id="IPR050966">
    <property type="entry name" value="Glutamyl_endopeptidase"/>
</dbReference>
<organism evidence="8 9">
    <name type="scientific">Thiocapsa rosea</name>
    <dbReference type="NCBI Taxonomy" id="69360"/>
    <lineage>
        <taxon>Bacteria</taxon>
        <taxon>Pseudomonadati</taxon>
        <taxon>Pseudomonadota</taxon>
        <taxon>Gammaproteobacteria</taxon>
        <taxon>Chromatiales</taxon>
        <taxon>Chromatiaceae</taxon>
        <taxon>Thiocapsa</taxon>
    </lineage>
</organism>
<dbReference type="Pfam" id="PF13365">
    <property type="entry name" value="Trypsin_2"/>
    <property type="match status" value="1"/>
</dbReference>
<protein>
    <recommendedName>
        <fullName evidence="6">Serine protease</fullName>
        <ecNumber evidence="6">3.4.21.-</ecNumber>
    </recommendedName>
</protein>
<evidence type="ECO:0000256" key="2">
    <source>
        <dbReference type="ARBA" id="ARBA00022670"/>
    </source>
</evidence>
<dbReference type="InterPro" id="IPR008256">
    <property type="entry name" value="Peptidase_S1B"/>
</dbReference>
<dbReference type="GO" id="GO:0006508">
    <property type="term" value="P:proteolysis"/>
    <property type="evidence" value="ECO:0007669"/>
    <property type="project" value="UniProtKB-KW"/>
</dbReference>
<keyword evidence="4 6" id="KW-0378">Hydrolase</keyword>
<gene>
    <name evidence="8" type="ORF">BDD21_1833</name>
</gene>
<keyword evidence="5 6" id="KW-0720">Serine protease</keyword>
<dbReference type="InterPro" id="IPR028994">
    <property type="entry name" value="Integrin_alpha_N"/>
</dbReference>
<evidence type="ECO:0000256" key="5">
    <source>
        <dbReference type="ARBA" id="ARBA00022825"/>
    </source>
</evidence>
<evidence type="ECO:0000256" key="3">
    <source>
        <dbReference type="ARBA" id="ARBA00022729"/>
    </source>
</evidence>
<keyword evidence="3" id="KW-0732">Signal</keyword>
<dbReference type="EC" id="3.4.21.-" evidence="6"/>
<dbReference type="PANTHER" id="PTHR15462">
    <property type="entry name" value="SERINE PROTEASE"/>
    <property type="match status" value="1"/>
</dbReference>
<dbReference type="RefSeq" id="WP_120796891.1">
    <property type="nucleotide sequence ID" value="NZ_RBXL01000001.1"/>
</dbReference>
<comment type="caution">
    <text evidence="8">The sequence shown here is derived from an EMBL/GenBank/DDBJ whole genome shotgun (WGS) entry which is preliminary data.</text>
</comment>
<dbReference type="AlphaFoldDB" id="A0A495V4W6"/>
<feature type="compositionally biased region" description="Pro residues" evidence="7">
    <location>
        <begin position="149"/>
        <end position="162"/>
    </location>
</feature>
<comment type="similarity">
    <text evidence="1 6">Belongs to the peptidase S1B family.</text>
</comment>
<keyword evidence="2 6" id="KW-0645">Protease</keyword>
<reference evidence="8 9" key="1">
    <citation type="submission" date="2018-10" db="EMBL/GenBank/DDBJ databases">
        <title>Genomic Encyclopedia of Archaeal and Bacterial Type Strains, Phase II (KMG-II): from individual species to whole genera.</title>
        <authorList>
            <person name="Goeker M."/>
        </authorList>
    </citation>
    <scope>NUCLEOTIDE SEQUENCE [LARGE SCALE GENOMIC DNA]</scope>
    <source>
        <strain evidence="8 9">DSM 235</strain>
    </source>
</reference>
<evidence type="ECO:0000313" key="9">
    <source>
        <dbReference type="Proteomes" id="UP000274556"/>
    </source>
</evidence>
<dbReference type="Gene3D" id="2.40.10.10">
    <property type="entry name" value="Trypsin-like serine proteases"/>
    <property type="match status" value="2"/>
</dbReference>
<sequence length="756" mass="79529">MSSGSESAAQRRSAWTSIGWKLGLLASLVAWQIMTGSAVLAAEQDESSPGWGNIDADLMVVDCPFSAEARPAAARVVLQIIDGELHKWEEHDLGEGRVCLVQVLPDERLLSISHALDLLERSASWTEQEPSFDAMEILSPDDPGLTVPPAVPPSAPTGPLPEPDGIDTDGPPGWPRGDNDDDGTNPYSFAYMDDVVPEVVIGTDDRVRVVTKTQYPWWVIGYQGHTFSDSSSWRCTGFVVGPQMAMTNGHCVYDSARGGYAASMSLAPAQSQASTGAAVVRPYGNESACHWRTNTQYIDTADVQYDYAAMFFRSSWSLKGISTFMPLVFDVSPTTINTAGYPGTAQGASTFDMWRAFDGTNVQVVDRILRYTADTSGGQSGSPVWLLQGENRRVVTVHSFGNATAGYNGGPRLVSQNRAVIENWLANQAAYCPPLTRTVTATAGTGGTVTPTSRTVNQGSTASFTVTANTGYTRNNAVGGTCPAGGWSGNTYTTGAVTANCAVSFSFTAIVGSGMSIGLFNPATSTFYLRNANSSGPANTVFGFGPPGRGWRPLTGDWNGNGQTTVGLYNPVTSSFYLRNANSGGAAEVSFGFGPAGRGWTPLTGDWNGNGRTTVGLYNPAASTFYLRNANSGGAADVSFSFGPGGRGWLPLTGDWNGNGLTTIGLYNPGTSTFYLRNANSGGAADISFGFGPAGRGWLPLTGDWNGNGQTTIGLFNPMTSTFYLRNANSGGAADVVFGFGPGGAGWAALTGKWLP</sequence>
<dbReference type="Proteomes" id="UP000274556">
    <property type="component" value="Unassembled WGS sequence"/>
</dbReference>
<evidence type="ECO:0000256" key="4">
    <source>
        <dbReference type="ARBA" id="ARBA00022801"/>
    </source>
</evidence>
<dbReference type="InterPro" id="IPR009003">
    <property type="entry name" value="Peptidase_S1_PA"/>
</dbReference>